<feature type="domain" description="DOD-type homing endonuclease" evidence="1">
    <location>
        <begin position="68"/>
        <end position="223"/>
    </location>
</feature>
<dbReference type="SUPFAM" id="SSF46689">
    <property type="entry name" value="Homeodomain-like"/>
    <property type="match status" value="1"/>
</dbReference>
<organism evidence="2 3">
    <name type="scientific">Actinomadura rayongensis</name>
    <dbReference type="NCBI Taxonomy" id="1429076"/>
    <lineage>
        <taxon>Bacteria</taxon>
        <taxon>Bacillati</taxon>
        <taxon>Actinomycetota</taxon>
        <taxon>Actinomycetes</taxon>
        <taxon>Streptosporangiales</taxon>
        <taxon>Thermomonosporaceae</taxon>
        <taxon>Actinomadura</taxon>
    </lineage>
</organism>
<comment type="caution">
    <text evidence="2">The sequence shown here is derived from an EMBL/GenBank/DDBJ whole genome shotgun (WGS) entry which is preliminary data.</text>
</comment>
<dbReference type="Pfam" id="PF13384">
    <property type="entry name" value="HTH_23"/>
    <property type="match status" value="1"/>
</dbReference>
<proteinExistence type="predicted"/>
<dbReference type="InterPro" id="IPR009057">
    <property type="entry name" value="Homeodomain-like_sf"/>
</dbReference>
<dbReference type="PROSITE" id="PS50819">
    <property type="entry name" value="INTEIN_ENDONUCLEASE"/>
    <property type="match status" value="1"/>
</dbReference>
<evidence type="ECO:0000259" key="1">
    <source>
        <dbReference type="PROSITE" id="PS50819"/>
    </source>
</evidence>
<dbReference type="EMBL" id="WUTW01000001">
    <property type="protein sequence ID" value="MXQ64115.1"/>
    <property type="molecule type" value="Genomic_DNA"/>
</dbReference>
<sequence length="252" mass="28671">MYDPRQRPLALRLLREGFSLTEISRQTGISRQTLYNWKKDPDKAAARVVPSCPRCHERALDRPAYSYLLGLYLGDGHIANAPKAGIYRMEITCADSWPGLSEEAAQALAVVMPGQKIGRRASIGCTNIGAYSKHWPCIFPQHGPGMKHTRKIALAEWQREIVDEFTEKFVRGLIHSDGCRAMNRIKHVRNGETVWYEYPRYFFTNASDDIRTLYTDALDRLGIAWKQNSARNISVARREAVARLDAFVGPKY</sequence>
<dbReference type="OrthoDB" id="3366805at2"/>
<dbReference type="Gene3D" id="3.10.28.10">
    <property type="entry name" value="Homing endonucleases"/>
    <property type="match status" value="1"/>
</dbReference>
<dbReference type="RefSeq" id="WP_161102178.1">
    <property type="nucleotide sequence ID" value="NZ_JBHLYI010000017.1"/>
</dbReference>
<dbReference type="InterPro" id="IPR004042">
    <property type="entry name" value="Intein_endonuc_central"/>
</dbReference>
<evidence type="ECO:0000313" key="2">
    <source>
        <dbReference type="EMBL" id="MXQ64115.1"/>
    </source>
</evidence>
<keyword evidence="3" id="KW-1185">Reference proteome</keyword>
<reference evidence="2 3" key="1">
    <citation type="submission" date="2019-12" db="EMBL/GenBank/DDBJ databases">
        <title>Nocardia macrotermitis sp. nov. and Nocardia aurantia sp. nov., isolated from the gut of the fungus growing-termite Macrotermes natalensis.</title>
        <authorList>
            <person name="Christine B."/>
            <person name="Rene B."/>
        </authorList>
    </citation>
    <scope>NUCLEOTIDE SEQUENCE [LARGE SCALE GENOMIC DNA]</scope>
    <source>
        <strain evidence="2 3">DSM 102126</strain>
    </source>
</reference>
<dbReference type="Proteomes" id="UP000431901">
    <property type="component" value="Unassembled WGS sequence"/>
</dbReference>
<accession>A0A6I4W783</accession>
<name>A0A6I4W783_9ACTN</name>
<protein>
    <submittedName>
        <fullName evidence="2">Helix-turn-helix domain-containing protein</fullName>
    </submittedName>
</protein>
<dbReference type="InterPro" id="IPR027434">
    <property type="entry name" value="Homing_endonucl"/>
</dbReference>
<dbReference type="AlphaFoldDB" id="A0A6I4W783"/>
<gene>
    <name evidence="2" type="ORF">GQ466_08700</name>
</gene>
<dbReference type="Gene3D" id="1.10.10.60">
    <property type="entry name" value="Homeodomain-like"/>
    <property type="match status" value="1"/>
</dbReference>
<dbReference type="GO" id="GO:0004519">
    <property type="term" value="F:endonuclease activity"/>
    <property type="evidence" value="ECO:0007669"/>
    <property type="project" value="InterPro"/>
</dbReference>
<evidence type="ECO:0000313" key="3">
    <source>
        <dbReference type="Proteomes" id="UP000431901"/>
    </source>
</evidence>